<keyword evidence="3 9" id="KW-0288">FMN</keyword>
<dbReference type="PIRSF" id="PIRSF000138">
    <property type="entry name" value="Al-hdrx_acd_dh"/>
    <property type="match status" value="1"/>
</dbReference>
<gene>
    <name evidence="11" type="primary">lldD2</name>
    <name evidence="11" type="ORF">MSTO_07110</name>
</gene>
<dbReference type="CDD" id="cd02809">
    <property type="entry name" value="alpha_hydroxyacid_oxid_FMN"/>
    <property type="match status" value="1"/>
</dbReference>
<feature type="domain" description="FMN hydroxy acid dehydrogenase" evidence="10">
    <location>
        <begin position="71"/>
        <end position="448"/>
    </location>
</feature>
<evidence type="ECO:0000256" key="7">
    <source>
        <dbReference type="ARBA" id="ARBA00071405"/>
    </source>
</evidence>
<feature type="active site" description="Proton acceptor" evidence="8">
    <location>
        <position position="343"/>
    </location>
</feature>
<dbReference type="FunFam" id="3.20.20.70:FF:000261">
    <property type="entry name" value="L-lactate dehydrogenase (Cytochrome)"/>
    <property type="match status" value="1"/>
</dbReference>
<feature type="binding site" evidence="9">
    <location>
        <position position="319"/>
    </location>
    <ligand>
        <name>FMN</name>
        <dbReference type="ChEBI" id="CHEBI:58210"/>
    </ligand>
</feature>
<sequence>MTAFSSAAQLLDNGPVDRGLRDNEACQIEGIVCGVHMTTVTYMVVKRRMPKARDLAPLMQFKRPVFDATRRRLDAAFTIDDLRRIAKRRTPKAAFDYTDGAAEDELSLERARQAFRDIEFHPTILRDVSTVTTGWDVLGLPVALPFGIAPTGFTRLMQTEGEIAGAAAAARAGIPFALSTLGTCAIEDLVTAVPQGRKWFQLYMWKDRERSMALVKRAADAGFDTLLATVDVPVSGARFRDNRNGMTIPPSLTLRTVLDAVPHPKWWFDLLTTEPLAFASLDRWPGTVGEYLSTMFDPSLTFDDLVWIKQQWPGKLVVKGIQTLEDARAVVERGVDGIVLSNHGGRQLDRAPVPFHLLPVVARELGKDTEVVVDTGIMSGADIVAAIALGARFTLVGRAYLYGLMAGGEAGVNRAIEILESGILRTMRLLGVRSLEELSPAHVTQLRRLGPVG</sequence>
<evidence type="ECO:0000256" key="4">
    <source>
        <dbReference type="ARBA" id="ARBA00023002"/>
    </source>
</evidence>
<keyword evidence="4" id="KW-0560">Oxidoreductase</keyword>
<feature type="binding site" evidence="9">
    <location>
        <position position="346"/>
    </location>
    <ligand>
        <name>glyoxylate</name>
        <dbReference type="ChEBI" id="CHEBI:36655"/>
    </ligand>
</feature>
<comment type="cofactor">
    <cofactor evidence="1">
        <name>FMN</name>
        <dbReference type="ChEBI" id="CHEBI:58210"/>
    </cofactor>
</comment>
<dbReference type="PANTHER" id="PTHR10578">
    <property type="entry name" value="S -2-HYDROXY-ACID OXIDASE-RELATED"/>
    <property type="match status" value="1"/>
</dbReference>
<evidence type="ECO:0000256" key="8">
    <source>
        <dbReference type="PIRSR" id="PIRSR000138-1"/>
    </source>
</evidence>
<accession>A0A7I7Q3F1</accession>
<dbReference type="PANTHER" id="PTHR10578:SF107">
    <property type="entry name" value="2-HYDROXYACID OXIDASE 1"/>
    <property type="match status" value="1"/>
</dbReference>
<comment type="catalytic activity">
    <reaction evidence="6">
        <text>(S)-lactate + A = pyruvate + AH2</text>
        <dbReference type="Rhea" id="RHEA:45816"/>
        <dbReference type="ChEBI" id="CHEBI:13193"/>
        <dbReference type="ChEBI" id="CHEBI:15361"/>
        <dbReference type="ChEBI" id="CHEBI:16651"/>
        <dbReference type="ChEBI" id="CHEBI:17499"/>
    </reaction>
</comment>
<feature type="binding site" evidence="9">
    <location>
        <position position="238"/>
    </location>
    <ligand>
        <name>glyoxylate</name>
        <dbReference type="ChEBI" id="CHEBI:36655"/>
    </ligand>
</feature>
<feature type="binding site" evidence="9">
    <location>
        <position position="179"/>
    </location>
    <ligand>
        <name>FMN</name>
        <dbReference type="ChEBI" id="CHEBI:58210"/>
    </ligand>
</feature>
<organism evidence="11 12">
    <name type="scientific">Mycobacterium stomatepiae</name>
    <dbReference type="NCBI Taxonomy" id="470076"/>
    <lineage>
        <taxon>Bacteria</taxon>
        <taxon>Bacillati</taxon>
        <taxon>Actinomycetota</taxon>
        <taxon>Actinomycetes</taxon>
        <taxon>Mycobacteriales</taxon>
        <taxon>Mycobacteriaceae</taxon>
        <taxon>Mycobacterium</taxon>
        <taxon>Mycobacterium simiae complex</taxon>
    </lineage>
</organism>
<feature type="binding site" evidence="9">
    <location>
        <position position="201"/>
    </location>
    <ligand>
        <name>FMN</name>
        <dbReference type="ChEBI" id="CHEBI:58210"/>
    </ligand>
</feature>
<name>A0A7I7Q3F1_9MYCO</name>
<feature type="binding site" evidence="9">
    <location>
        <position position="203"/>
    </location>
    <ligand>
        <name>glyoxylate</name>
        <dbReference type="ChEBI" id="CHEBI:36655"/>
    </ligand>
</feature>
<feature type="binding site" evidence="9">
    <location>
        <begin position="397"/>
        <end position="398"/>
    </location>
    <ligand>
        <name>FMN</name>
        <dbReference type="ChEBI" id="CHEBI:58210"/>
    </ligand>
</feature>
<feature type="binding site" evidence="9">
    <location>
        <position position="97"/>
    </location>
    <ligand>
        <name>glyoxylate</name>
        <dbReference type="ChEBI" id="CHEBI:36655"/>
    </ligand>
</feature>
<dbReference type="SUPFAM" id="SSF51395">
    <property type="entry name" value="FMN-linked oxidoreductases"/>
    <property type="match status" value="1"/>
</dbReference>
<keyword evidence="12" id="KW-1185">Reference proteome</keyword>
<evidence type="ECO:0000256" key="2">
    <source>
        <dbReference type="ARBA" id="ARBA00022630"/>
    </source>
</evidence>
<dbReference type="InterPro" id="IPR037396">
    <property type="entry name" value="FMN_HAD"/>
</dbReference>
<keyword evidence="2 9" id="KW-0285">Flavoprotein</keyword>
<dbReference type="InterPro" id="IPR008259">
    <property type="entry name" value="FMN_hydac_DH_AS"/>
</dbReference>
<dbReference type="GO" id="GO:0010181">
    <property type="term" value="F:FMN binding"/>
    <property type="evidence" value="ECO:0007669"/>
    <property type="project" value="InterPro"/>
</dbReference>
<reference evidence="11 12" key="1">
    <citation type="journal article" date="2019" name="Emerg. Microbes Infect.">
        <title>Comprehensive subspecies identification of 175 nontuberculous mycobacteria species based on 7547 genomic profiles.</title>
        <authorList>
            <person name="Matsumoto Y."/>
            <person name="Kinjo T."/>
            <person name="Motooka D."/>
            <person name="Nabeya D."/>
            <person name="Jung N."/>
            <person name="Uechi K."/>
            <person name="Horii T."/>
            <person name="Iida T."/>
            <person name="Fujita J."/>
            <person name="Nakamura S."/>
        </authorList>
    </citation>
    <scope>NUCLEOTIDE SEQUENCE [LARGE SCALE GENOMIC DNA]</scope>
    <source>
        <strain evidence="11 12">JCM 17783</strain>
    </source>
</reference>
<feature type="binding site" evidence="9">
    <location>
        <position position="229"/>
    </location>
    <ligand>
        <name>FMN</name>
        <dbReference type="ChEBI" id="CHEBI:58210"/>
    </ligand>
</feature>
<comment type="similarity">
    <text evidence="5">Belongs to the FMN-dependent alpha-hydroxy acid dehydrogenase family.</text>
</comment>
<dbReference type="KEGG" id="msto:MSTO_07110"/>
<dbReference type="Proteomes" id="UP000467130">
    <property type="component" value="Chromosome"/>
</dbReference>
<dbReference type="PROSITE" id="PS00557">
    <property type="entry name" value="FMN_HYDROXY_ACID_DH_1"/>
    <property type="match status" value="1"/>
</dbReference>
<feature type="binding site" evidence="9">
    <location>
        <begin position="150"/>
        <end position="152"/>
    </location>
    <ligand>
        <name>FMN</name>
        <dbReference type="ChEBI" id="CHEBI:58210"/>
    </ligand>
</feature>
<dbReference type="AlphaFoldDB" id="A0A7I7Q3F1"/>
<dbReference type="Gene3D" id="3.20.20.70">
    <property type="entry name" value="Aldolase class I"/>
    <property type="match status" value="1"/>
</dbReference>
<dbReference type="GO" id="GO:0016491">
    <property type="term" value="F:oxidoreductase activity"/>
    <property type="evidence" value="ECO:0007669"/>
    <property type="project" value="UniProtKB-KW"/>
</dbReference>
<proteinExistence type="inferred from homology"/>
<dbReference type="PROSITE" id="PS51349">
    <property type="entry name" value="FMN_HYDROXY_ACID_DH_2"/>
    <property type="match status" value="1"/>
</dbReference>
<evidence type="ECO:0000256" key="9">
    <source>
        <dbReference type="PIRSR" id="PIRSR000138-2"/>
    </source>
</evidence>
<evidence type="ECO:0000256" key="3">
    <source>
        <dbReference type="ARBA" id="ARBA00022643"/>
    </source>
</evidence>
<evidence type="ECO:0000313" key="12">
    <source>
        <dbReference type="Proteomes" id="UP000467130"/>
    </source>
</evidence>
<dbReference type="Pfam" id="PF01070">
    <property type="entry name" value="FMN_dh"/>
    <property type="match status" value="1"/>
</dbReference>
<dbReference type="InterPro" id="IPR013785">
    <property type="entry name" value="Aldolase_TIM"/>
</dbReference>
<dbReference type="EMBL" id="AP022587">
    <property type="protein sequence ID" value="BBY20506.1"/>
    <property type="molecule type" value="Genomic_DNA"/>
</dbReference>
<dbReference type="InterPro" id="IPR012133">
    <property type="entry name" value="Alpha-hydoxy_acid_DH_FMN"/>
</dbReference>
<feature type="binding site" evidence="9">
    <location>
        <position position="341"/>
    </location>
    <ligand>
        <name>FMN</name>
        <dbReference type="ChEBI" id="CHEBI:58210"/>
    </ligand>
</feature>
<evidence type="ECO:0000256" key="5">
    <source>
        <dbReference type="ARBA" id="ARBA00024042"/>
    </source>
</evidence>
<evidence type="ECO:0000259" key="10">
    <source>
        <dbReference type="PROSITE" id="PS51349"/>
    </source>
</evidence>
<evidence type="ECO:0000313" key="11">
    <source>
        <dbReference type="EMBL" id="BBY20506.1"/>
    </source>
</evidence>
<evidence type="ECO:0000256" key="1">
    <source>
        <dbReference type="ARBA" id="ARBA00001917"/>
    </source>
</evidence>
<protein>
    <recommendedName>
        <fullName evidence="7">Putative L-lactate dehydrogenase</fullName>
    </recommendedName>
</protein>
<feature type="binding site" evidence="9">
    <location>
        <position position="343"/>
    </location>
    <ligand>
        <name>glyoxylate</name>
        <dbReference type="ChEBI" id="CHEBI:36655"/>
    </ligand>
</feature>
<dbReference type="InterPro" id="IPR000262">
    <property type="entry name" value="FMN-dep_DH"/>
</dbReference>
<evidence type="ECO:0000256" key="6">
    <source>
        <dbReference type="ARBA" id="ARBA00050153"/>
    </source>
</evidence>